<proteinExistence type="predicted"/>
<dbReference type="WBParaSite" id="JU765_v2.g5632.t1">
    <property type="protein sequence ID" value="JU765_v2.g5632.t1"/>
    <property type="gene ID" value="JU765_v2.g5632"/>
</dbReference>
<accession>A0AC34RCC5</accession>
<protein>
    <submittedName>
        <fullName evidence="2">N-acetyltransferase</fullName>
    </submittedName>
</protein>
<name>A0AC34RCC5_9BILA</name>
<evidence type="ECO:0000313" key="1">
    <source>
        <dbReference type="Proteomes" id="UP000887576"/>
    </source>
</evidence>
<sequence>MEKLKTRDIREFMDSPLNLKTMKPLCTSTPVIPQNRKRKMPTADDDPKQTVLDAGQKKIGMTTCKECGMVYSVDVVKDQKAHEEYHNRFTDVKYFKVDTRTFNGWKKSAYNEVIYGKTCGTLFRIESTNKTSIKKRFESVIKEVVDPELGICSDVPVFSKEKQQIGFIFVADNPKFIGAVVVTRRVTSGTLMPTKKTYKDNSPTGGFIEVERIWVHPKIRKQRLATKILDVVRRLYSPGAELMRTRIVFTEPNDVCISFAKNFLGKKDYYMIYDPEEAQRTVSVSSMSDNPAKRIKIEGESVRTTQSSDRTSTSEKENILKPVKVEKDENSKKVLTQKSNTKNTKKNMAVQPDFMVGNPKIRIKEKIQTLVIEDENVPLKLEMSEELC</sequence>
<reference evidence="2" key="1">
    <citation type="submission" date="2022-11" db="UniProtKB">
        <authorList>
            <consortium name="WormBaseParasite"/>
        </authorList>
    </citation>
    <scope>IDENTIFICATION</scope>
</reference>
<dbReference type="Proteomes" id="UP000887576">
    <property type="component" value="Unplaced"/>
</dbReference>
<evidence type="ECO:0000313" key="2">
    <source>
        <dbReference type="WBParaSite" id="JU765_v2.g5632.t1"/>
    </source>
</evidence>
<organism evidence="1 2">
    <name type="scientific">Panagrolaimus sp. JU765</name>
    <dbReference type="NCBI Taxonomy" id="591449"/>
    <lineage>
        <taxon>Eukaryota</taxon>
        <taxon>Metazoa</taxon>
        <taxon>Ecdysozoa</taxon>
        <taxon>Nematoda</taxon>
        <taxon>Chromadorea</taxon>
        <taxon>Rhabditida</taxon>
        <taxon>Tylenchina</taxon>
        <taxon>Panagrolaimomorpha</taxon>
        <taxon>Panagrolaimoidea</taxon>
        <taxon>Panagrolaimidae</taxon>
        <taxon>Panagrolaimus</taxon>
    </lineage>
</organism>